<evidence type="ECO:0000256" key="1">
    <source>
        <dbReference type="SAM" id="MobiDB-lite"/>
    </source>
</evidence>
<keyword evidence="2" id="KW-0732">Signal</keyword>
<evidence type="ECO:0000313" key="4">
    <source>
        <dbReference type="Proteomes" id="UP000298061"/>
    </source>
</evidence>
<organism evidence="3 4">
    <name type="scientific">Hericium alpestre</name>
    <dbReference type="NCBI Taxonomy" id="135208"/>
    <lineage>
        <taxon>Eukaryota</taxon>
        <taxon>Fungi</taxon>
        <taxon>Dikarya</taxon>
        <taxon>Basidiomycota</taxon>
        <taxon>Agaricomycotina</taxon>
        <taxon>Agaricomycetes</taxon>
        <taxon>Russulales</taxon>
        <taxon>Hericiaceae</taxon>
        <taxon>Hericium</taxon>
    </lineage>
</organism>
<dbReference type="Proteomes" id="UP000298061">
    <property type="component" value="Unassembled WGS sequence"/>
</dbReference>
<comment type="caution">
    <text evidence="3">The sequence shown here is derived from an EMBL/GenBank/DDBJ whole genome shotgun (WGS) entry which is preliminary data.</text>
</comment>
<protein>
    <submittedName>
        <fullName evidence="3">Uncharacterized protein</fullName>
    </submittedName>
</protein>
<evidence type="ECO:0000256" key="2">
    <source>
        <dbReference type="SAM" id="SignalP"/>
    </source>
</evidence>
<feature type="region of interest" description="Disordered" evidence="1">
    <location>
        <begin position="185"/>
        <end position="238"/>
    </location>
</feature>
<accession>A0A4Z0A6W0</accession>
<proteinExistence type="predicted"/>
<dbReference type="AlphaFoldDB" id="A0A4Z0A6W0"/>
<name>A0A4Z0A6W0_9AGAM</name>
<dbReference type="STRING" id="135208.A0A4Z0A6W0"/>
<keyword evidence="4" id="KW-1185">Reference proteome</keyword>
<feature type="chain" id="PRO_5021305688" evidence="2">
    <location>
        <begin position="23"/>
        <end position="325"/>
    </location>
</feature>
<evidence type="ECO:0000313" key="3">
    <source>
        <dbReference type="EMBL" id="TFY82024.1"/>
    </source>
</evidence>
<sequence>MRPRSGWLWDILILNACSTAYAAFNFQWTEPTECGTMNVTWSGGVPPYSLLIVPEHSEEITYQIHDWIDSTFSFQLPLPKDTRMIMTMSDYAGFASAGISGIVELYASKLKLEFNFLKLEFRCPNLEFNSSNLEFNSPGLGINSTNLEFAAYKYSIDNSVFLGTGCLRPVSEHTMRCRRKESRDVEIVDLADDPPTPTPGTYEPGPYSPRGSASFKHVSTISTPWTPPGASDLDAAGSSQPSAAAAAAAAGPSLTRELSATPASMPTTYIVHTDAEDARRDVVELPPQYDERRSSGLLDVPNSAHVDGMLQSPTMHQHFGHILTP</sequence>
<feature type="compositionally biased region" description="Low complexity" evidence="1">
    <location>
        <begin position="199"/>
        <end position="209"/>
    </location>
</feature>
<dbReference type="EMBL" id="SFCI01000150">
    <property type="protein sequence ID" value="TFY82024.1"/>
    <property type="molecule type" value="Genomic_DNA"/>
</dbReference>
<dbReference type="OrthoDB" id="3362246at2759"/>
<reference evidence="3 4" key="1">
    <citation type="submission" date="2019-02" db="EMBL/GenBank/DDBJ databases">
        <title>Genome sequencing of the rare red list fungi Hericium alpestre (H. flagellum).</title>
        <authorList>
            <person name="Buettner E."/>
            <person name="Kellner H."/>
        </authorList>
    </citation>
    <scope>NUCLEOTIDE SEQUENCE [LARGE SCALE GENOMIC DNA]</scope>
    <source>
        <strain evidence="3 4">DSM 108284</strain>
    </source>
</reference>
<feature type="signal peptide" evidence="2">
    <location>
        <begin position="1"/>
        <end position="22"/>
    </location>
</feature>
<gene>
    <name evidence="3" type="ORF">EWM64_g1988</name>
</gene>